<feature type="region of interest" description="Disordered" evidence="1">
    <location>
        <begin position="184"/>
        <end position="227"/>
    </location>
</feature>
<evidence type="ECO:0000313" key="3">
    <source>
        <dbReference type="Proteomes" id="UP000481861"/>
    </source>
</evidence>
<evidence type="ECO:0000256" key="1">
    <source>
        <dbReference type="SAM" id="MobiDB-lite"/>
    </source>
</evidence>
<reference evidence="2 3" key="1">
    <citation type="submission" date="2020-01" db="EMBL/GenBank/DDBJ databases">
        <authorList>
            <consortium name="DOE Joint Genome Institute"/>
            <person name="Haridas S."/>
            <person name="Albert R."/>
            <person name="Binder M."/>
            <person name="Bloem J."/>
            <person name="Labutti K."/>
            <person name="Salamov A."/>
            <person name="Andreopoulos B."/>
            <person name="Baker S.E."/>
            <person name="Barry K."/>
            <person name="Bills G."/>
            <person name="Bluhm B.H."/>
            <person name="Cannon C."/>
            <person name="Castanera R."/>
            <person name="Culley D.E."/>
            <person name="Daum C."/>
            <person name="Ezra D."/>
            <person name="Gonzalez J.B."/>
            <person name="Henrissat B."/>
            <person name="Kuo A."/>
            <person name="Liang C."/>
            <person name="Lipzen A."/>
            <person name="Lutzoni F."/>
            <person name="Magnuson J."/>
            <person name="Mondo S."/>
            <person name="Nolan M."/>
            <person name="Ohm R."/>
            <person name="Pangilinan J."/>
            <person name="Park H.-J.H."/>
            <person name="Ramirez L."/>
            <person name="Alfaro M."/>
            <person name="Sun H."/>
            <person name="Tritt A."/>
            <person name="Yoshinaga Y."/>
            <person name="Zwiers L.-H.L."/>
            <person name="Turgeon B.G."/>
            <person name="Goodwin S.B."/>
            <person name="Spatafora J.W."/>
            <person name="Crous P.W."/>
            <person name="Grigoriev I.V."/>
        </authorList>
    </citation>
    <scope>NUCLEOTIDE SEQUENCE [LARGE SCALE GENOMIC DNA]</scope>
    <source>
        <strain evidence="2 3">CBS 611.86</strain>
    </source>
</reference>
<comment type="caution">
    <text evidence="2">The sequence shown here is derived from an EMBL/GenBank/DDBJ whole genome shotgun (WGS) entry which is preliminary data.</text>
</comment>
<feature type="compositionally biased region" description="Polar residues" evidence="1">
    <location>
        <begin position="17"/>
        <end position="28"/>
    </location>
</feature>
<proteinExistence type="predicted"/>
<sequence>MAPKTNKRKADDETELPAQNTSQNNTADNAPPHKKLKTTFDASETGRDQSTRHTGGLRKTGSAHVTQQVLDAVDPNSVLDHQTSCTPSSCIGQGSDILEKHLMLVEWHLFDQRTQDDCGRLYANAGYGDPGSSQNVSKQFRKYGRRWYAEQGVRLCWKLFTKSEQTTLKTVYNLGPQDVLFIHPNGERQPVIPSSKQRRTRQPREASRVPETDDEIPPEKGEPGKNQAKFLDDISTLDCVRAALNVIRNPIMLKTDGLDDDDGLAIDPQALAMSSPALRKQILEGEKIVSPSMTRELPRHDIQYVSDSDEYGIPVINGTRIQYSMKELWELYFVADVMGNIDVKNMCLDRMDWYWQDNVRIRRTEKKHRPLKPREKCPNLFSELEYTLGKLDPVKDRGMLNFWNDVLAREPKNDARISYCFEEVPDPDYLGRATQSEYRQRYHSHDMRECHTQQAEFPAESLTNFLFSSTEAKYIRRMNRREDRAEELSAEATPLGHSDFVTGKQKVMDQIQQERYAERNHELKRFSHDSEWIATIENRYIRALDSGIPFNPELQDAWVEAGEDEDAEIGDEERQRLEEDAGWRFFTTARGVFVSHGTEIERIG</sequence>
<gene>
    <name evidence="2" type="ORF">BDV95DRAFT_624199</name>
</gene>
<feature type="compositionally biased region" description="Basic and acidic residues" evidence="1">
    <location>
        <begin position="202"/>
        <end position="223"/>
    </location>
</feature>
<evidence type="ECO:0000313" key="2">
    <source>
        <dbReference type="EMBL" id="KAF2864971.1"/>
    </source>
</evidence>
<name>A0A7C8I0V8_9PLEO</name>
<dbReference type="EMBL" id="JAADJZ010000038">
    <property type="protein sequence ID" value="KAF2864971.1"/>
    <property type="molecule type" value="Genomic_DNA"/>
</dbReference>
<protein>
    <submittedName>
        <fullName evidence="2">Uncharacterized protein</fullName>
    </submittedName>
</protein>
<dbReference type="AlphaFoldDB" id="A0A7C8I0V8"/>
<organism evidence="2 3">
    <name type="scientific">Massariosphaeria phaeospora</name>
    <dbReference type="NCBI Taxonomy" id="100035"/>
    <lineage>
        <taxon>Eukaryota</taxon>
        <taxon>Fungi</taxon>
        <taxon>Dikarya</taxon>
        <taxon>Ascomycota</taxon>
        <taxon>Pezizomycotina</taxon>
        <taxon>Dothideomycetes</taxon>
        <taxon>Pleosporomycetidae</taxon>
        <taxon>Pleosporales</taxon>
        <taxon>Pleosporales incertae sedis</taxon>
        <taxon>Massariosphaeria</taxon>
    </lineage>
</organism>
<keyword evidence="3" id="KW-1185">Reference proteome</keyword>
<feature type="region of interest" description="Disordered" evidence="1">
    <location>
        <begin position="1"/>
        <end position="63"/>
    </location>
</feature>
<dbReference type="Proteomes" id="UP000481861">
    <property type="component" value="Unassembled WGS sequence"/>
</dbReference>
<accession>A0A7C8I0V8</accession>